<dbReference type="Gene3D" id="3.40.50.1820">
    <property type="entry name" value="alpha/beta hydrolase"/>
    <property type="match status" value="1"/>
</dbReference>
<dbReference type="InterPro" id="IPR001375">
    <property type="entry name" value="Peptidase_S9_cat"/>
</dbReference>
<reference evidence="4" key="1">
    <citation type="submission" date="2021-07" db="EMBL/GenBank/DDBJ databases">
        <title>Shewanella sp. YLB-07 whole genome sequence.</title>
        <authorList>
            <person name="Yu L."/>
        </authorList>
    </citation>
    <scope>NUCLEOTIDE SEQUENCE</scope>
    <source>
        <strain evidence="4">YLB-08</strain>
    </source>
</reference>
<sequence>MTIKWMRTLLLTVPMILSNSACSNLNTSSSLNLGSGAMEKPKVGEMTPLTIERLYDSPALAGTSPRGLKLSPDGKRVTYLAGRKDNQHFYDLWQMDVASGQQSILLNADKLTIGELSDEEKARRERQRIYGQGIMEYFWSDDSQALLIPASGVLYYVSVNDGSVKLLPTGDGFATDARLSPKGHFVSFVRDQNLFVLDLKTKTLQAMTTDGGGAIKNAMAEFVAQEEMGRMTGYWWSPDESAIAYTRIDESGVELVTRNEIYADGIKLTEQRYPYAGKNNVQITLGVVQLNDSKTQWIDLGSEQDIYLPRVKWLPDSKQLSYQWQSRDQQTLDLRLVSIDKPNASKNLVEERSDAWVNLNNDLHFMKQQESFIWASERDGFNHLYLIGLDGKVQKQLTSGDWVVDEVERVDEKSGWVYFTGRKTLVTEKHLYRVPLAGGEIESISQRSGMHSPVFADNEAVYLDYFSSLSQPPQVSLHGDKGQQLAWVEQNKVDKSHPLYPFFGQWQLPEFGQVKAEDGQALQYRLFKPTNFDANKQYPVVVRVYGGPHAQLVVNSWSEHDYFTQYLLQQGFMVFQLDNRGSAHRGTQFEHVIYQQLGEAEVNDQKAGVDYLRSLPYVDGDNIALYGHSYGGYMALMGLFKAPSYFKAAISGAPVTDWALYDTHYTERYLGHPDKNAKGYEASSVLPYVKGYQSGLLMYHGMADDNVLFENSTKVYKALQDEGKLFQMIDYPGSKHSMRGNKVRTHLYRSLADFLERELK</sequence>
<dbReference type="EMBL" id="CP045503">
    <property type="protein sequence ID" value="QPG56686.1"/>
    <property type="molecule type" value="Genomic_DNA"/>
</dbReference>
<dbReference type="Pfam" id="PF00326">
    <property type="entry name" value="Peptidase_S9"/>
    <property type="match status" value="1"/>
</dbReference>
<organism evidence="4 5">
    <name type="scientific">Shewanella eurypsychrophilus</name>
    <dbReference type="NCBI Taxonomy" id="2593656"/>
    <lineage>
        <taxon>Bacteria</taxon>
        <taxon>Pseudomonadati</taxon>
        <taxon>Pseudomonadota</taxon>
        <taxon>Gammaproteobacteria</taxon>
        <taxon>Alteromonadales</taxon>
        <taxon>Shewanellaceae</taxon>
        <taxon>Shewanella</taxon>
    </lineage>
</organism>
<dbReference type="Proteomes" id="UP000316416">
    <property type="component" value="Chromosome"/>
</dbReference>
<dbReference type="InterPro" id="IPR050278">
    <property type="entry name" value="Serine_Prot_S9B/DPPIV"/>
</dbReference>
<dbReference type="Pfam" id="PF00930">
    <property type="entry name" value="DPPIV_N"/>
    <property type="match status" value="1"/>
</dbReference>
<evidence type="ECO:0000256" key="1">
    <source>
        <dbReference type="SAM" id="SignalP"/>
    </source>
</evidence>
<evidence type="ECO:0000259" key="2">
    <source>
        <dbReference type="Pfam" id="PF00326"/>
    </source>
</evidence>
<evidence type="ECO:0000313" key="5">
    <source>
        <dbReference type="Proteomes" id="UP000316416"/>
    </source>
</evidence>
<evidence type="ECO:0000313" key="4">
    <source>
        <dbReference type="EMBL" id="QPG56686.1"/>
    </source>
</evidence>
<dbReference type="Gene3D" id="2.140.10.30">
    <property type="entry name" value="Dipeptidylpeptidase IV, N-terminal domain"/>
    <property type="match status" value="1"/>
</dbReference>
<dbReference type="InterPro" id="IPR002469">
    <property type="entry name" value="Peptidase_S9B_N"/>
</dbReference>
<name>A0ABX6V286_9GAMM</name>
<evidence type="ECO:0000259" key="3">
    <source>
        <dbReference type="Pfam" id="PF00930"/>
    </source>
</evidence>
<feature type="domain" description="Dipeptidylpeptidase IV N-terminal" evidence="3">
    <location>
        <begin position="149"/>
        <end position="473"/>
    </location>
</feature>
<dbReference type="PANTHER" id="PTHR11731">
    <property type="entry name" value="PROTEASE FAMILY S9B,C DIPEPTIDYL-PEPTIDASE IV-RELATED"/>
    <property type="match status" value="1"/>
</dbReference>
<protein>
    <submittedName>
        <fullName evidence="4">S9 family peptidase</fullName>
    </submittedName>
</protein>
<gene>
    <name evidence="4" type="ORF">FM038_004035</name>
</gene>
<proteinExistence type="predicted"/>
<dbReference type="SUPFAM" id="SSF53474">
    <property type="entry name" value="alpha/beta-Hydrolases"/>
    <property type="match status" value="1"/>
</dbReference>
<feature type="signal peptide" evidence="1">
    <location>
        <begin position="1"/>
        <end position="23"/>
    </location>
</feature>
<dbReference type="SUPFAM" id="SSF82171">
    <property type="entry name" value="DPP6 N-terminal domain-like"/>
    <property type="match status" value="1"/>
</dbReference>
<keyword evidence="1" id="KW-0732">Signal</keyword>
<dbReference type="PANTHER" id="PTHR11731:SF193">
    <property type="entry name" value="DIPEPTIDYL PEPTIDASE 9"/>
    <property type="match status" value="1"/>
</dbReference>
<keyword evidence="5" id="KW-1185">Reference proteome</keyword>
<dbReference type="InterPro" id="IPR029058">
    <property type="entry name" value="AB_hydrolase_fold"/>
</dbReference>
<feature type="chain" id="PRO_5046719535" evidence="1">
    <location>
        <begin position="24"/>
        <end position="760"/>
    </location>
</feature>
<accession>A0ABX6V286</accession>
<feature type="domain" description="Peptidase S9 prolyl oligopeptidase catalytic" evidence="2">
    <location>
        <begin position="564"/>
        <end position="759"/>
    </location>
</feature>